<dbReference type="OrthoDB" id="9922948at2"/>
<gene>
    <name evidence="2" type="ORF">CHO01_28860</name>
    <name evidence="3" type="ORF">HNR08_003499</name>
</gene>
<dbReference type="Proteomes" id="UP000564629">
    <property type="component" value="Unassembled WGS sequence"/>
</dbReference>
<organism evidence="2 4">
    <name type="scientific">Cellulomonas hominis</name>
    <dbReference type="NCBI Taxonomy" id="156981"/>
    <lineage>
        <taxon>Bacteria</taxon>
        <taxon>Bacillati</taxon>
        <taxon>Actinomycetota</taxon>
        <taxon>Actinomycetes</taxon>
        <taxon>Micrococcales</taxon>
        <taxon>Cellulomonadaceae</taxon>
        <taxon>Cellulomonas</taxon>
    </lineage>
</organism>
<feature type="compositionally biased region" description="Acidic residues" evidence="1">
    <location>
        <begin position="12"/>
        <end position="50"/>
    </location>
</feature>
<dbReference type="EMBL" id="BJVQ01000048">
    <property type="protein sequence ID" value="GEL47770.1"/>
    <property type="molecule type" value="Genomic_DNA"/>
</dbReference>
<evidence type="ECO:0000313" key="5">
    <source>
        <dbReference type="Proteomes" id="UP000564629"/>
    </source>
</evidence>
<comment type="caution">
    <text evidence="2">The sequence shown here is derived from an EMBL/GenBank/DDBJ whole genome shotgun (WGS) entry which is preliminary data.</text>
</comment>
<reference evidence="2 4" key="1">
    <citation type="submission" date="2019-07" db="EMBL/GenBank/DDBJ databases">
        <title>Whole genome shotgun sequence of Cellulomonas hominis NBRC 16055.</title>
        <authorList>
            <person name="Hosoyama A."/>
            <person name="Uohara A."/>
            <person name="Ohji S."/>
            <person name="Ichikawa N."/>
        </authorList>
    </citation>
    <scope>NUCLEOTIDE SEQUENCE [LARGE SCALE GENOMIC DNA]</scope>
    <source>
        <strain evidence="2 4">NBRC 16055</strain>
    </source>
</reference>
<name>A0A511FET9_9CELL</name>
<reference evidence="3 5" key="2">
    <citation type="submission" date="2020-08" db="EMBL/GenBank/DDBJ databases">
        <title>Sequencing the genomes of 1000 actinobacteria strains.</title>
        <authorList>
            <person name="Klenk H.-P."/>
        </authorList>
    </citation>
    <scope>NUCLEOTIDE SEQUENCE [LARGE SCALE GENOMIC DNA]</scope>
    <source>
        <strain evidence="3 5">DSM 9581</strain>
    </source>
</reference>
<feature type="compositionally biased region" description="Polar residues" evidence="1">
    <location>
        <begin position="1"/>
        <end position="10"/>
    </location>
</feature>
<evidence type="ECO:0000313" key="2">
    <source>
        <dbReference type="EMBL" id="GEL47770.1"/>
    </source>
</evidence>
<dbReference type="RefSeq" id="WP_146839169.1">
    <property type="nucleotide sequence ID" value="NZ_BJVQ01000048.1"/>
</dbReference>
<sequence>MTYPTASTLDADSPDEAYPSEESDEGMAELDTAPVDEGEDLDLDEEEVDDPSANSSVPGSVPGSAHRVGPSKASVRRVGAKVIQLQGADDQDLMVLASLYGVEPDPLEVTVAVMTSDRSALMPVRDLTDIAKATGFAAMVTAQEKGRGRMKAVHALLTALGGASTGSLNGNDAKASMVIAQDVLALPKSAKESLDRVLDLARRTS</sequence>
<evidence type="ECO:0000313" key="3">
    <source>
        <dbReference type="EMBL" id="MBB5474763.1"/>
    </source>
</evidence>
<evidence type="ECO:0000256" key="1">
    <source>
        <dbReference type="SAM" id="MobiDB-lite"/>
    </source>
</evidence>
<protein>
    <submittedName>
        <fullName evidence="2">Uncharacterized protein</fullName>
    </submittedName>
</protein>
<proteinExistence type="predicted"/>
<accession>A0A511FET9</accession>
<dbReference type="EMBL" id="JACHDN010000001">
    <property type="protein sequence ID" value="MBB5474763.1"/>
    <property type="molecule type" value="Genomic_DNA"/>
</dbReference>
<feature type="region of interest" description="Disordered" evidence="1">
    <location>
        <begin position="1"/>
        <end position="73"/>
    </location>
</feature>
<evidence type="ECO:0000313" key="4">
    <source>
        <dbReference type="Proteomes" id="UP000321723"/>
    </source>
</evidence>
<dbReference type="Proteomes" id="UP000321723">
    <property type="component" value="Unassembled WGS sequence"/>
</dbReference>
<dbReference type="AlphaFoldDB" id="A0A511FET9"/>
<keyword evidence="4" id="KW-1185">Reference proteome</keyword>